<dbReference type="STRING" id="429728.SAMN05216456_1804"/>
<proteinExistence type="predicted"/>
<keyword evidence="1" id="KW-0418">Kinase</keyword>
<sequence>MTEVPALVGFGRRIMIVGPTNSGKSTLAVAIGQRLDLPVVHVDLLHHIPHTDWVARTKEQFHALHAAAIAAPEWVMDGNYSDVLPARIARATGIIALDDRLARRYWRYFTRTIGRNRAGALEGNRDSIKWTMIHWLWHTRRSGDKLRERASASGLPFVCVRGQRELDQLYRAWGLTLPFSA</sequence>
<gene>
    <name evidence="1" type="ORF">SAMN05216456_1804</name>
</gene>
<dbReference type="OrthoDB" id="7210594at2"/>
<accession>A0A1I7NE15</accession>
<evidence type="ECO:0000313" key="2">
    <source>
        <dbReference type="Proteomes" id="UP000199074"/>
    </source>
</evidence>
<dbReference type="PANTHER" id="PTHR37816">
    <property type="entry name" value="YALI0E33011P"/>
    <property type="match status" value="1"/>
</dbReference>
<keyword evidence="1" id="KW-0808">Transferase</keyword>
<dbReference type="RefSeq" id="WP_092423440.1">
    <property type="nucleotide sequence ID" value="NZ_FPCK01000001.1"/>
</dbReference>
<dbReference type="AlphaFoldDB" id="A0A1I7NE15"/>
<evidence type="ECO:0000313" key="1">
    <source>
        <dbReference type="EMBL" id="SFV32881.1"/>
    </source>
</evidence>
<keyword evidence="2" id="KW-1185">Reference proteome</keyword>
<dbReference type="Proteomes" id="UP000199074">
    <property type="component" value="Unassembled WGS sequence"/>
</dbReference>
<organism evidence="1 2">
    <name type="scientific">Devosia crocina</name>
    <dbReference type="NCBI Taxonomy" id="429728"/>
    <lineage>
        <taxon>Bacteria</taxon>
        <taxon>Pseudomonadati</taxon>
        <taxon>Pseudomonadota</taxon>
        <taxon>Alphaproteobacteria</taxon>
        <taxon>Hyphomicrobiales</taxon>
        <taxon>Devosiaceae</taxon>
        <taxon>Devosia</taxon>
    </lineage>
</organism>
<dbReference type="GO" id="GO:0016301">
    <property type="term" value="F:kinase activity"/>
    <property type="evidence" value="ECO:0007669"/>
    <property type="project" value="UniProtKB-KW"/>
</dbReference>
<dbReference type="SUPFAM" id="SSF52540">
    <property type="entry name" value="P-loop containing nucleoside triphosphate hydrolases"/>
    <property type="match status" value="1"/>
</dbReference>
<name>A0A1I7NE15_9HYPH</name>
<reference evidence="1 2" key="1">
    <citation type="submission" date="2016-10" db="EMBL/GenBank/DDBJ databases">
        <authorList>
            <person name="de Groot N.N."/>
        </authorList>
    </citation>
    <scope>NUCLEOTIDE SEQUENCE [LARGE SCALE GENOMIC DNA]</scope>
    <source>
        <strain evidence="1 2">IPL20</strain>
    </source>
</reference>
<protein>
    <submittedName>
        <fullName evidence="1">Adenylate kinase</fullName>
    </submittedName>
</protein>
<dbReference type="Gene3D" id="3.40.50.300">
    <property type="entry name" value="P-loop containing nucleotide triphosphate hydrolases"/>
    <property type="match status" value="1"/>
</dbReference>
<dbReference type="InterPro" id="IPR027417">
    <property type="entry name" value="P-loop_NTPase"/>
</dbReference>
<dbReference type="PANTHER" id="PTHR37816:SF1">
    <property type="entry name" value="TOXIN"/>
    <property type="match status" value="1"/>
</dbReference>
<dbReference type="InterPro" id="IPR052922">
    <property type="entry name" value="Cytidylate_Kinase-2"/>
</dbReference>
<dbReference type="EMBL" id="FPCK01000001">
    <property type="protein sequence ID" value="SFV32881.1"/>
    <property type="molecule type" value="Genomic_DNA"/>
</dbReference>